<evidence type="ECO:0000256" key="3">
    <source>
        <dbReference type="ARBA" id="ARBA00016573"/>
    </source>
</evidence>
<dbReference type="SUPFAM" id="SSF51161">
    <property type="entry name" value="Trimeric LpxA-like enzymes"/>
    <property type="match status" value="1"/>
</dbReference>
<evidence type="ECO:0000256" key="1">
    <source>
        <dbReference type="ARBA" id="ARBA00004245"/>
    </source>
</evidence>
<keyword evidence="8" id="KW-1185">Reference proteome</keyword>
<comment type="function">
    <text evidence="6">Part of the dynactin complex that activates the molecular motor dynein for ultra-processive transport along microtubules.</text>
</comment>
<proteinExistence type="inferred from homology"/>
<dbReference type="KEGG" id="btab:109036667"/>
<dbReference type="InterPro" id="IPR027777">
    <property type="entry name" value="DCTN6"/>
</dbReference>
<keyword evidence="5" id="KW-0206">Cytoskeleton</keyword>
<evidence type="ECO:0000256" key="4">
    <source>
        <dbReference type="ARBA" id="ARBA00022490"/>
    </source>
</evidence>
<protein>
    <recommendedName>
        <fullName evidence="3">Dynactin subunit 6</fullName>
    </recommendedName>
</protein>
<dbReference type="CDD" id="cd04646">
    <property type="entry name" value="LbH_Dynactin_6"/>
    <property type="match status" value="1"/>
</dbReference>
<dbReference type="GO" id="GO:0007052">
    <property type="term" value="P:mitotic spindle organization"/>
    <property type="evidence" value="ECO:0007669"/>
    <property type="project" value="TreeGrafter"/>
</dbReference>
<dbReference type="InterPro" id="IPR011004">
    <property type="entry name" value="Trimer_LpxA-like_sf"/>
</dbReference>
<reference evidence="7" key="1">
    <citation type="submission" date="2021-12" db="EMBL/GenBank/DDBJ databases">
        <authorList>
            <person name="King R."/>
        </authorList>
    </citation>
    <scope>NUCLEOTIDE SEQUENCE</scope>
</reference>
<evidence type="ECO:0000256" key="2">
    <source>
        <dbReference type="ARBA" id="ARBA00007719"/>
    </source>
</evidence>
<evidence type="ECO:0000256" key="6">
    <source>
        <dbReference type="ARBA" id="ARBA00034687"/>
    </source>
</evidence>
<evidence type="ECO:0000313" key="8">
    <source>
        <dbReference type="Proteomes" id="UP001152759"/>
    </source>
</evidence>
<sequence length="187" mass="19888">MDNGAKAKKEVSYQASIAVGSTVCKDIKLQGTVSIGTLTIIHPKASILAENGPIVIGDGNIIEEQSVIANKLPADANGEPQTLFVGNNNMFEVGCVCEAKSVGDNNVLEAKSYVGPEVEISNGCFIGAACRLTLPEKLPENLSVCGSNHLRKIMSDRPAPQTSQKDHLAKVLPNYHHLKKPRQLTGS</sequence>
<keyword evidence="4" id="KW-0963">Cytoplasm</keyword>
<evidence type="ECO:0000313" key="7">
    <source>
        <dbReference type="EMBL" id="CAH0390177.1"/>
    </source>
</evidence>
<dbReference type="Gene3D" id="2.160.10.10">
    <property type="entry name" value="Hexapeptide repeat proteins"/>
    <property type="match status" value="1"/>
</dbReference>
<evidence type="ECO:0000256" key="5">
    <source>
        <dbReference type="ARBA" id="ARBA00023212"/>
    </source>
</evidence>
<dbReference type="AlphaFoldDB" id="A0A9P0F6M8"/>
<dbReference type="PANTHER" id="PTHR13072:SF0">
    <property type="entry name" value="DYNACTIN SUBUNIT 6"/>
    <property type="match status" value="1"/>
</dbReference>
<dbReference type="GO" id="GO:0005869">
    <property type="term" value="C:dynactin complex"/>
    <property type="evidence" value="ECO:0007669"/>
    <property type="project" value="InterPro"/>
</dbReference>
<name>A0A9P0F6M8_BEMTA</name>
<dbReference type="OrthoDB" id="2355at2759"/>
<comment type="subcellular location">
    <subcellularLocation>
        <location evidence="1">Cytoplasm</location>
        <location evidence="1">Cytoskeleton</location>
    </subcellularLocation>
</comment>
<accession>A0A9P0F6M8</accession>
<dbReference type="EMBL" id="OU963866">
    <property type="protein sequence ID" value="CAH0390177.1"/>
    <property type="molecule type" value="Genomic_DNA"/>
</dbReference>
<gene>
    <name evidence="7" type="ORF">BEMITA_LOCUS8921</name>
</gene>
<dbReference type="Proteomes" id="UP001152759">
    <property type="component" value="Chromosome 5"/>
</dbReference>
<dbReference type="GO" id="GO:0070840">
    <property type="term" value="F:dynein complex binding"/>
    <property type="evidence" value="ECO:0007669"/>
    <property type="project" value="TreeGrafter"/>
</dbReference>
<comment type="similarity">
    <text evidence="2">Belongs to the dynactin subunits 5/6 family. Dynactin subunit 6 subfamily.</text>
</comment>
<organism evidence="7 8">
    <name type="scientific">Bemisia tabaci</name>
    <name type="common">Sweetpotato whitefly</name>
    <name type="synonym">Aleurodes tabaci</name>
    <dbReference type="NCBI Taxonomy" id="7038"/>
    <lineage>
        <taxon>Eukaryota</taxon>
        <taxon>Metazoa</taxon>
        <taxon>Ecdysozoa</taxon>
        <taxon>Arthropoda</taxon>
        <taxon>Hexapoda</taxon>
        <taxon>Insecta</taxon>
        <taxon>Pterygota</taxon>
        <taxon>Neoptera</taxon>
        <taxon>Paraneoptera</taxon>
        <taxon>Hemiptera</taxon>
        <taxon>Sternorrhyncha</taxon>
        <taxon>Aleyrodoidea</taxon>
        <taxon>Aleyrodidae</taxon>
        <taxon>Aleyrodinae</taxon>
        <taxon>Bemisia</taxon>
    </lineage>
</organism>
<dbReference type="PANTHER" id="PTHR13072">
    <property type="entry name" value="DYNACTIN 6"/>
    <property type="match status" value="1"/>
</dbReference>